<evidence type="ECO:0000313" key="1">
    <source>
        <dbReference type="EMBL" id="KAJ9110119.1"/>
    </source>
</evidence>
<organism evidence="1 2">
    <name type="scientific">Naganishia cerealis</name>
    <dbReference type="NCBI Taxonomy" id="610337"/>
    <lineage>
        <taxon>Eukaryota</taxon>
        <taxon>Fungi</taxon>
        <taxon>Dikarya</taxon>
        <taxon>Basidiomycota</taxon>
        <taxon>Agaricomycotina</taxon>
        <taxon>Tremellomycetes</taxon>
        <taxon>Filobasidiales</taxon>
        <taxon>Filobasidiaceae</taxon>
        <taxon>Naganishia</taxon>
    </lineage>
</organism>
<keyword evidence="2" id="KW-1185">Reference proteome</keyword>
<sequence>MRYSLLPAALLAASVVGAVPTTPSLDTLGSQGLIPSMAERVYDSVHKWWSAGEASGEDLYQGMKIGSVHQDGILYDTLTHPSHPSYRLRITSDSHRASHPAICDPDVKQISGYLDISETKHLFFWFFESRSSPSEDPLVLWLNGGPGCSSTTGLLFELGPCQVAKEGKDAKVNVTDNQYSWTNKANLIFLDQPVGVGFSYSDNEQVNNSPAAAEDVYAFLTLFIGKYSKYRKNDFHISGESYAGTYLPNIAHVIHNENKRLLSMSESARPLPVLNFKSVLIGNGLSQPDIQFGSVPEYACDSPYAVYDDPQGSETNSKFTCVPAELICWNGFGQLQDLGLNMYDTRKKCDRSEDADGPLCYRQMGWIEEYMNSPEVKNGKRLAICEVAILLIVVISCVFGNAALGAPKDVKFQSCNMDVNKNFLFNGDVMKETSLLMVPLVNEGIRLLIYAGVQDLMCNFIGNEQWVEVLATKYLEEFQNSTATPFIDSDKKETGYVRSAGKGAGNVAFMAIYDAGHMVPQDQPVASLDMLQRWLDNKPLARGN</sequence>
<comment type="caution">
    <text evidence="1">The sequence shown here is derived from an EMBL/GenBank/DDBJ whole genome shotgun (WGS) entry which is preliminary data.</text>
</comment>
<protein>
    <submittedName>
        <fullName evidence="1">Uncharacterized protein</fullName>
    </submittedName>
</protein>
<accession>A0ACC2WFY1</accession>
<name>A0ACC2WFY1_9TREE</name>
<dbReference type="EMBL" id="JASBWR010000014">
    <property type="protein sequence ID" value="KAJ9110119.1"/>
    <property type="molecule type" value="Genomic_DNA"/>
</dbReference>
<proteinExistence type="predicted"/>
<dbReference type="Proteomes" id="UP001241377">
    <property type="component" value="Unassembled WGS sequence"/>
</dbReference>
<gene>
    <name evidence="1" type="ORF">QFC19_001790</name>
</gene>
<evidence type="ECO:0000313" key="2">
    <source>
        <dbReference type="Proteomes" id="UP001241377"/>
    </source>
</evidence>
<reference evidence="1" key="1">
    <citation type="submission" date="2023-04" db="EMBL/GenBank/DDBJ databases">
        <title>Draft Genome sequencing of Naganishia species isolated from polar environments using Oxford Nanopore Technology.</title>
        <authorList>
            <person name="Leo P."/>
            <person name="Venkateswaran K."/>
        </authorList>
    </citation>
    <scope>NUCLEOTIDE SEQUENCE</scope>
    <source>
        <strain evidence="1">MNA-CCFEE 5261</strain>
    </source>
</reference>